<keyword evidence="3" id="KW-1185">Reference proteome</keyword>
<dbReference type="AlphaFoldDB" id="A0A2P6NFJ5"/>
<dbReference type="SUPFAM" id="SSF54001">
    <property type="entry name" value="Cysteine proteinases"/>
    <property type="match status" value="1"/>
</dbReference>
<dbReference type="InterPro" id="IPR038765">
    <property type="entry name" value="Papain-like_cys_pep_sf"/>
</dbReference>
<gene>
    <name evidence="2" type="ORF">PROFUN_09963</name>
</gene>
<comment type="caution">
    <text evidence="2">The sequence shown here is derived from an EMBL/GenBank/DDBJ whole genome shotgun (WGS) entry which is preliminary data.</text>
</comment>
<evidence type="ECO:0000313" key="3">
    <source>
        <dbReference type="Proteomes" id="UP000241769"/>
    </source>
</evidence>
<dbReference type="EMBL" id="MDYQ01000097">
    <property type="protein sequence ID" value="PRP82701.1"/>
    <property type="molecule type" value="Genomic_DNA"/>
</dbReference>
<feature type="region of interest" description="Disordered" evidence="1">
    <location>
        <begin position="1"/>
        <end position="21"/>
    </location>
</feature>
<reference evidence="2 3" key="1">
    <citation type="journal article" date="2018" name="Genome Biol. Evol.">
        <title>Multiple Roots of Fruiting Body Formation in Amoebozoa.</title>
        <authorList>
            <person name="Hillmann F."/>
            <person name="Forbes G."/>
            <person name="Novohradska S."/>
            <person name="Ferling I."/>
            <person name="Riege K."/>
            <person name="Groth M."/>
            <person name="Westermann M."/>
            <person name="Marz M."/>
            <person name="Spaller T."/>
            <person name="Winckler T."/>
            <person name="Schaap P."/>
            <person name="Glockner G."/>
        </authorList>
    </citation>
    <scope>NUCLEOTIDE SEQUENCE [LARGE SCALE GENOMIC DNA]</scope>
    <source>
        <strain evidence="2 3">Jena</strain>
    </source>
</reference>
<dbReference type="InParanoid" id="A0A2P6NFJ5"/>
<organism evidence="2 3">
    <name type="scientific">Planoprotostelium fungivorum</name>
    <dbReference type="NCBI Taxonomy" id="1890364"/>
    <lineage>
        <taxon>Eukaryota</taxon>
        <taxon>Amoebozoa</taxon>
        <taxon>Evosea</taxon>
        <taxon>Variosea</taxon>
        <taxon>Cavosteliida</taxon>
        <taxon>Cavosteliaceae</taxon>
        <taxon>Planoprotostelium</taxon>
    </lineage>
</organism>
<accession>A0A2P6NFJ5</accession>
<dbReference type="Proteomes" id="UP000241769">
    <property type="component" value="Unassembled WGS sequence"/>
</dbReference>
<protein>
    <submittedName>
        <fullName evidence="2">Uncharacterized protein</fullName>
    </submittedName>
</protein>
<proteinExistence type="predicted"/>
<sequence>MSRERGSPQRGSEEKEVQRALHNAKKNEKEWLSDSLIDLGAAAIRHGRNPPVAKIITSILLSSTEQIEVAEKIKSWIKRINKKEEERCLLMIPWNSDTHWGLLVSVRGEEEIMYLLDSYYAEPLKLSTYREEERWTETTV</sequence>
<dbReference type="Gene3D" id="3.40.395.10">
    <property type="entry name" value="Adenoviral Proteinase, Chain A"/>
    <property type="match status" value="1"/>
</dbReference>
<evidence type="ECO:0000256" key="1">
    <source>
        <dbReference type="SAM" id="MobiDB-lite"/>
    </source>
</evidence>
<name>A0A2P6NFJ5_9EUKA</name>
<evidence type="ECO:0000313" key="2">
    <source>
        <dbReference type="EMBL" id="PRP82701.1"/>
    </source>
</evidence>